<protein>
    <submittedName>
        <fullName evidence="2">Uncharacterized protein</fullName>
    </submittedName>
</protein>
<name>A0A1G6ZC50_9BURK</name>
<feature type="region of interest" description="Disordered" evidence="1">
    <location>
        <begin position="164"/>
        <end position="183"/>
    </location>
</feature>
<organism evidence="2 3">
    <name type="scientific">Paracidovorax valerianellae</name>
    <dbReference type="NCBI Taxonomy" id="187868"/>
    <lineage>
        <taxon>Bacteria</taxon>
        <taxon>Pseudomonadati</taxon>
        <taxon>Pseudomonadota</taxon>
        <taxon>Betaproteobacteria</taxon>
        <taxon>Burkholderiales</taxon>
        <taxon>Comamonadaceae</taxon>
        <taxon>Paracidovorax</taxon>
    </lineage>
</organism>
<dbReference type="Proteomes" id="UP000198781">
    <property type="component" value="Unassembled WGS sequence"/>
</dbReference>
<evidence type="ECO:0000313" key="3">
    <source>
        <dbReference type="Proteomes" id="UP000198781"/>
    </source>
</evidence>
<keyword evidence="3" id="KW-1185">Reference proteome</keyword>
<evidence type="ECO:0000256" key="1">
    <source>
        <dbReference type="SAM" id="MobiDB-lite"/>
    </source>
</evidence>
<feature type="compositionally biased region" description="Polar residues" evidence="1">
    <location>
        <begin position="10"/>
        <end position="27"/>
    </location>
</feature>
<proteinExistence type="predicted"/>
<evidence type="ECO:0000313" key="2">
    <source>
        <dbReference type="EMBL" id="SDD99455.1"/>
    </source>
</evidence>
<gene>
    <name evidence="2" type="ORF">SAMN05192589_11134</name>
</gene>
<dbReference type="OrthoDB" id="8811192at2"/>
<accession>A0A1G6ZC50</accession>
<dbReference type="RefSeq" id="WP_092744820.1">
    <property type="nucleotide sequence ID" value="NZ_FMZC01000011.1"/>
</dbReference>
<reference evidence="2 3" key="1">
    <citation type="submission" date="2016-10" db="EMBL/GenBank/DDBJ databases">
        <authorList>
            <person name="de Groot N.N."/>
        </authorList>
    </citation>
    <scope>NUCLEOTIDE SEQUENCE [LARGE SCALE GENOMIC DNA]</scope>
    <source>
        <strain evidence="2 3">DSM 16619</strain>
    </source>
</reference>
<feature type="compositionally biased region" description="Low complexity" evidence="1">
    <location>
        <begin position="164"/>
        <end position="181"/>
    </location>
</feature>
<dbReference type="STRING" id="187868.SAMN05192589_11134"/>
<feature type="region of interest" description="Disordered" evidence="1">
    <location>
        <begin position="1"/>
        <end position="31"/>
    </location>
</feature>
<dbReference type="EMBL" id="FMZC01000011">
    <property type="protein sequence ID" value="SDD99455.1"/>
    <property type="molecule type" value="Genomic_DNA"/>
</dbReference>
<dbReference type="AlphaFoldDB" id="A0A1G6ZC50"/>
<sequence length="225" mass="23430">MGAIKHLQAKPTNLTGGVSSLPANRSQAGREASATLVGHMRSSGQDTVNMNDLMKLARNEDGKTPTNVSDAASFMVSNPKLFSALESRDDAAGTRDGIASVDSFDRAANGAFDDMLNAQPSMSPLLAKLGHPTMPDHEVKDVLNTFRAGSPDKQLTAQNLYELSQSPAPDAPPALAQAAQRALKDPKLLQELGLNDGPGAPRKTPEVSSAAFDISKAAANVATAA</sequence>